<proteinExistence type="predicted"/>
<feature type="region of interest" description="Disordered" evidence="1">
    <location>
        <begin position="483"/>
        <end position="522"/>
    </location>
</feature>
<dbReference type="VEuPathDB" id="FungiDB:MELLADRAFT_95356"/>
<accession>F4RD52</accession>
<dbReference type="OrthoDB" id="2505309at2759"/>
<name>F4RD52_MELLP</name>
<dbReference type="GeneID" id="18937213"/>
<feature type="region of interest" description="Disordered" evidence="1">
    <location>
        <begin position="397"/>
        <end position="435"/>
    </location>
</feature>
<evidence type="ECO:0000256" key="1">
    <source>
        <dbReference type="SAM" id="MobiDB-lite"/>
    </source>
</evidence>
<dbReference type="HOGENOM" id="CLU_356039_0_0_1"/>
<organism evidence="3">
    <name type="scientific">Melampsora larici-populina (strain 98AG31 / pathotype 3-4-7)</name>
    <name type="common">Poplar leaf rust fungus</name>
    <dbReference type="NCBI Taxonomy" id="747676"/>
    <lineage>
        <taxon>Eukaryota</taxon>
        <taxon>Fungi</taxon>
        <taxon>Dikarya</taxon>
        <taxon>Basidiomycota</taxon>
        <taxon>Pucciniomycotina</taxon>
        <taxon>Pucciniomycetes</taxon>
        <taxon>Pucciniales</taxon>
        <taxon>Melampsoraceae</taxon>
        <taxon>Melampsora</taxon>
    </lineage>
</organism>
<dbReference type="InParanoid" id="F4RD52"/>
<feature type="compositionally biased region" description="Polar residues" evidence="1">
    <location>
        <begin position="399"/>
        <end position="408"/>
    </location>
</feature>
<reference evidence="3" key="1">
    <citation type="journal article" date="2011" name="Proc. Natl. Acad. Sci. U.S.A.">
        <title>Obligate biotrophy features unraveled by the genomic analysis of rust fungi.</title>
        <authorList>
            <person name="Duplessis S."/>
            <person name="Cuomo C.A."/>
            <person name="Lin Y.-C."/>
            <person name="Aerts A."/>
            <person name="Tisserant E."/>
            <person name="Veneault-Fourrey C."/>
            <person name="Joly D.L."/>
            <person name="Hacquard S."/>
            <person name="Amselem J."/>
            <person name="Cantarel B.L."/>
            <person name="Chiu R."/>
            <person name="Coutinho P.M."/>
            <person name="Feau N."/>
            <person name="Field M."/>
            <person name="Frey P."/>
            <person name="Gelhaye E."/>
            <person name="Goldberg J."/>
            <person name="Grabherr M.G."/>
            <person name="Kodira C.D."/>
            <person name="Kohler A."/>
            <person name="Kuees U."/>
            <person name="Lindquist E.A."/>
            <person name="Lucas S.M."/>
            <person name="Mago R."/>
            <person name="Mauceli E."/>
            <person name="Morin E."/>
            <person name="Murat C."/>
            <person name="Pangilinan J.L."/>
            <person name="Park R."/>
            <person name="Pearson M."/>
            <person name="Quesneville H."/>
            <person name="Rouhier N."/>
            <person name="Sakthikumar S."/>
            <person name="Salamov A.A."/>
            <person name="Schmutz J."/>
            <person name="Selles B."/>
            <person name="Shapiro H."/>
            <person name="Tanguay P."/>
            <person name="Tuskan G.A."/>
            <person name="Henrissat B."/>
            <person name="Van de Peer Y."/>
            <person name="Rouze P."/>
            <person name="Ellis J.G."/>
            <person name="Dodds P.N."/>
            <person name="Schein J.E."/>
            <person name="Zhong S."/>
            <person name="Hamelin R.C."/>
            <person name="Grigoriev I.V."/>
            <person name="Szabo L.J."/>
            <person name="Martin F."/>
        </authorList>
    </citation>
    <scope>NUCLEOTIDE SEQUENCE [LARGE SCALE GENOMIC DNA]</scope>
    <source>
        <strain evidence="3">98AG31 / pathotype 3-4-7</strain>
    </source>
</reference>
<gene>
    <name evidence="2" type="ORF">MELLADRAFT_95356</name>
</gene>
<feature type="compositionally biased region" description="Basic and acidic residues" evidence="1">
    <location>
        <begin position="492"/>
        <end position="519"/>
    </location>
</feature>
<dbReference type="Proteomes" id="UP000001072">
    <property type="component" value="Unassembled WGS sequence"/>
</dbReference>
<evidence type="ECO:0000313" key="2">
    <source>
        <dbReference type="EMBL" id="EGG09840.1"/>
    </source>
</evidence>
<dbReference type="AlphaFoldDB" id="F4RD52"/>
<dbReference type="EMBL" id="GL883096">
    <property type="protein sequence ID" value="EGG09840.1"/>
    <property type="molecule type" value="Genomic_DNA"/>
</dbReference>
<protein>
    <submittedName>
        <fullName evidence="2">Uncharacterized protein</fullName>
    </submittedName>
</protein>
<keyword evidence="3" id="KW-1185">Reference proteome</keyword>
<sequence length="788" mass="88698">MSYVSPPRLPGIIDKTGQITVDSPVPDFYERVRQESLEDSVDSANTSFSSYSGISEECLTPLIPSEENPHKSHYSHDGSEILLDSRKPLGEICLNAIQIDPSLPISVPPRKLSDPFAWSPNQAIQILQPSPDSSNKNSVPSIDDLLETKVQSRPINRLRSGSESKAQSLQPVEIKCTDGQKILTICPSLFTVKEGLTDKSEVEKTAPNGFEWRQVQELNEENLRRLNELLESEEHGDSLGSSFIKLEQGDAESAKFLDSDDDEDDHVLINGRSRHTESGAPRDCSTNLSIVPTIASPPSFIHSPFVNDSTDIAESVSPKGSKVASDRFLKVDSSSKKVSTFFDHDVVLPLPSNDPTLKSNKTTRDPKVVKSGVNISLERLSTMLLKQRKVDFEYDDTESFLSQDSPPENSAEEVSTDEGNKSKRGKSRRKVGKVRCTLSKDERMLGIRWLHLVDTSTTTNPNITPEVRYHASILFSLYWGSRTGNSSPDQSKSTEDSDVPLKEGRHSQSKKKENVETSREKRKKSKLIAATAMASLTLATKWHFDFCKPLFTVQLKSFCQTTNFGSFKVTPENLIMAERAILFSYPVAGGLWLDCPHAFLEELINVVPTLNILSSIPEYILRKNYYNVGQSLRYYDEQKNVKEIDSDGVWDWPDVMHEFDLALEKVTTVQEFLAFNPAVFCVIALYLALVEVEPGYYEKKQDSRKKKDELLDTSKDITDETIMTSENIQDTLKKLLIEEEHSELWVWKFIDVNDTMNQVCEALRVSARDVEECLNWYSEVGFANIHFP</sequence>
<dbReference type="RefSeq" id="XP_007406894.1">
    <property type="nucleotide sequence ID" value="XM_007406832.1"/>
</dbReference>
<feature type="compositionally biased region" description="Basic residues" evidence="1">
    <location>
        <begin position="422"/>
        <end position="433"/>
    </location>
</feature>
<dbReference type="KEGG" id="mlr:MELLADRAFT_95356"/>
<evidence type="ECO:0000313" key="3">
    <source>
        <dbReference type="Proteomes" id="UP000001072"/>
    </source>
</evidence>